<dbReference type="PANTHER" id="PTHR41695:SF1">
    <property type="entry name" value="1,4-ALPHA-GLUCAN BRANCHING ENZYME TK1436"/>
    <property type="match status" value="1"/>
</dbReference>
<name>A0A7C3MK43_DICTH</name>
<dbReference type="Gene3D" id="1.20.1430.10">
    <property type="entry name" value="Families 57/38 glycoside transferase, middle domain"/>
    <property type="match status" value="1"/>
</dbReference>
<protein>
    <submittedName>
        <fullName evidence="8">DUF1957 domain-containing protein</fullName>
    </submittedName>
</protein>
<gene>
    <name evidence="8" type="ORF">ENW00_05645</name>
</gene>
<evidence type="ECO:0000259" key="6">
    <source>
        <dbReference type="Pfam" id="PF03065"/>
    </source>
</evidence>
<evidence type="ECO:0000259" key="7">
    <source>
        <dbReference type="Pfam" id="PF09210"/>
    </source>
</evidence>
<dbReference type="InterPro" id="IPR004300">
    <property type="entry name" value="Glyco_hydro_57_N"/>
</dbReference>
<dbReference type="AlphaFoldDB" id="A0A7C3MK43"/>
<feature type="domain" description="Glycoside hydrolase family 57 N-terminal" evidence="6">
    <location>
        <begin position="8"/>
        <end position="391"/>
    </location>
</feature>
<reference evidence="8" key="1">
    <citation type="journal article" date="2020" name="mSystems">
        <title>Genome- and Community-Level Interaction Insights into Carbon Utilization and Element Cycling Functions of Hydrothermarchaeota in Hydrothermal Sediment.</title>
        <authorList>
            <person name="Zhou Z."/>
            <person name="Liu Y."/>
            <person name="Xu W."/>
            <person name="Pan J."/>
            <person name="Luo Z.H."/>
            <person name="Li M."/>
        </authorList>
    </citation>
    <scope>NUCLEOTIDE SEQUENCE [LARGE SCALE GENOMIC DNA]</scope>
    <source>
        <strain evidence="8">SpSt-81</strain>
    </source>
</reference>
<dbReference type="Pfam" id="PF03065">
    <property type="entry name" value="Glyco_hydro_57"/>
    <property type="match status" value="1"/>
</dbReference>
<feature type="domain" description="1,4-alpha-glucan branching enzyme C-terminal" evidence="7">
    <location>
        <begin position="416"/>
        <end position="520"/>
    </location>
</feature>
<dbReference type="SUPFAM" id="SSF88688">
    <property type="entry name" value="Families 57/38 glycoside transferase middle domain"/>
    <property type="match status" value="1"/>
</dbReference>
<evidence type="ECO:0000256" key="5">
    <source>
        <dbReference type="RuleBase" id="RU361196"/>
    </source>
</evidence>
<feature type="binding site" evidence="4">
    <location>
        <position position="256"/>
    </location>
    <ligand>
        <name>substrate</name>
    </ligand>
</feature>
<dbReference type="InterPro" id="IPR037090">
    <property type="entry name" value="57_glycoside_trans_central"/>
</dbReference>
<comment type="caution">
    <text evidence="8">The sequence shown here is derived from an EMBL/GenBank/DDBJ whole genome shotgun (WGS) entry which is preliminary data.</text>
</comment>
<feature type="active site" description="Proton donor" evidence="3">
    <location>
        <position position="342"/>
    </location>
</feature>
<dbReference type="InterPro" id="IPR040042">
    <property type="entry name" value="Branching_enz_MT3115-like"/>
</dbReference>
<feature type="binding site" evidence="4">
    <location>
        <position position="457"/>
    </location>
    <ligand>
        <name>substrate</name>
    </ligand>
</feature>
<dbReference type="InterPro" id="IPR027291">
    <property type="entry name" value="Glyco_hydro_38_N_sf"/>
</dbReference>
<dbReference type="SUPFAM" id="SSF88713">
    <property type="entry name" value="Glycoside hydrolase/deacetylase"/>
    <property type="match status" value="1"/>
</dbReference>
<dbReference type="GO" id="GO:0030979">
    <property type="term" value="P:alpha-glucan biosynthetic process"/>
    <property type="evidence" value="ECO:0007669"/>
    <property type="project" value="InterPro"/>
</dbReference>
<feature type="binding site" evidence="4">
    <location>
        <position position="395"/>
    </location>
    <ligand>
        <name>substrate</name>
    </ligand>
</feature>
<evidence type="ECO:0000256" key="1">
    <source>
        <dbReference type="ARBA" id="ARBA00006821"/>
    </source>
</evidence>
<dbReference type="InterPro" id="IPR028995">
    <property type="entry name" value="Glyco_hydro_57/38_cen_sf"/>
</dbReference>
<comment type="similarity">
    <text evidence="1 5">Belongs to the glycosyl hydrolase 57 family.</text>
</comment>
<dbReference type="PANTHER" id="PTHR41695">
    <property type="entry name" value="1,4-ALPHA-GLUCAN BRANCHING ENZYME RV3031-RELATED"/>
    <property type="match status" value="1"/>
</dbReference>
<proteinExistence type="inferred from homology"/>
<evidence type="ECO:0000256" key="2">
    <source>
        <dbReference type="ARBA" id="ARBA00023277"/>
    </source>
</evidence>
<dbReference type="EMBL" id="DTIN01000015">
    <property type="protein sequence ID" value="HFX13627.1"/>
    <property type="molecule type" value="Genomic_DNA"/>
</dbReference>
<accession>A0A7C3MK43</accession>
<dbReference type="InterPro" id="IPR015293">
    <property type="entry name" value="BE_C"/>
</dbReference>
<keyword evidence="2 5" id="KW-0119">Carbohydrate metabolism</keyword>
<dbReference type="GO" id="GO:0003844">
    <property type="term" value="F:1,4-alpha-glucan branching enzyme activity"/>
    <property type="evidence" value="ECO:0007669"/>
    <property type="project" value="InterPro"/>
</dbReference>
<feature type="binding site" evidence="4">
    <location>
        <position position="273"/>
    </location>
    <ligand>
        <name>substrate</name>
    </ligand>
</feature>
<evidence type="ECO:0000256" key="3">
    <source>
        <dbReference type="PIRSR" id="PIRSR640042-1"/>
    </source>
</evidence>
<dbReference type="GO" id="GO:0005576">
    <property type="term" value="C:extracellular region"/>
    <property type="evidence" value="ECO:0007669"/>
    <property type="project" value="TreeGrafter"/>
</dbReference>
<sequence>MVERYFNLVLHSHLPYVKKAGRWPFGEEWFFEAMLETYIPLSICFDRLIDKGIEWHLTIGVTPVLSEMMMDSYMIYETEKYINNKLEMAQKDYVLFERENKEESEVAKFYIEYFEEILDFFKNKISYNILGYWGNLQREGYLDIITSSATHAYLPLLKKNSSIYAQLYIGKETYLRKFNRPPKGIWLPECAYKPGIEKFLENFDIKYFFVDTHTILGGEPSDYPYFKKKEVEIKNTERSIYKPYLVSDSNVVVFGRDSKTSMQVWSAEWGYPGDGVYREFHKKADTSGIQYWRITDKTKGLGEKDVYDPLLAKGRVYEHAEHFVSILENEIKEEGIVTAMYDTELFGHWWFEGLMFIERVFELLNESKRVKSINASLALEKFEPEERIDLPESSWGRGGKHEVWLNEETYKLWEKIYEIEEFMEEIVSSVKEQKVPLWKEKVLNQMGREKLLLESSDWPFLITTGQAKEYGFNRFYEHYNNFKDLSNFLNEDKLSIEDYRTLKKLEDKDSLFLSLNYRIFERR</sequence>
<evidence type="ECO:0000313" key="8">
    <source>
        <dbReference type="EMBL" id="HFX13627.1"/>
    </source>
</evidence>
<dbReference type="Gene3D" id="3.20.110.10">
    <property type="entry name" value="Glycoside hydrolase 38, N terminal domain"/>
    <property type="match status" value="1"/>
</dbReference>
<dbReference type="Pfam" id="PF09210">
    <property type="entry name" value="BE_C"/>
    <property type="match status" value="1"/>
</dbReference>
<feature type="active site" description="Nucleophile" evidence="3">
    <location>
        <position position="189"/>
    </location>
</feature>
<dbReference type="InterPro" id="IPR011330">
    <property type="entry name" value="Glyco_hydro/deAcase_b/a-brl"/>
</dbReference>
<organism evidence="8">
    <name type="scientific">Dictyoglomus thermophilum</name>
    <dbReference type="NCBI Taxonomy" id="14"/>
    <lineage>
        <taxon>Bacteria</taxon>
        <taxon>Pseudomonadati</taxon>
        <taxon>Dictyoglomota</taxon>
        <taxon>Dictyoglomia</taxon>
        <taxon>Dictyoglomales</taxon>
        <taxon>Dictyoglomaceae</taxon>
        <taxon>Dictyoglomus</taxon>
    </lineage>
</organism>
<evidence type="ECO:0000256" key="4">
    <source>
        <dbReference type="PIRSR" id="PIRSR640042-2"/>
    </source>
</evidence>